<reference evidence="3 4" key="1">
    <citation type="submission" date="2019-12" db="EMBL/GenBank/DDBJ databases">
        <title>Paenibacillus sp. nov. sp. isolated from soil.</title>
        <authorList>
            <person name="Kim J."/>
            <person name="Jeong S.E."/>
            <person name="Jung H.S."/>
            <person name="Jeon C.O."/>
        </authorList>
    </citation>
    <scope>NUCLEOTIDE SEQUENCE [LARGE SCALE GENOMIC DNA]</scope>
    <source>
        <strain evidence="3 4">5J-6</strain>
    </source>
</reference>
<feature type="compositionally biased region" description="Basic and acidic residues" evidence="2">
    <location>
        <begin position="1164"/>
        <end position="1182"/>
    </location>
</feature>
<evidence type="ECO:0000256" key="2">
    <source>
        <dbReference type="SAM" id="MobiDB-lite"/>
    </source>
</evidence>
<feature type="compositionally biased region" description="Basic and acidic residues" evidence="2">
    <location>
        <begin position="692"/>
        <end position="746"/>
    </location>
</feature>
<protein>
    <submittedName>
        <fullName evidence="3">Uncharacterized protein</fullName>
    </submittedName>
</protein>
<feature type="region of interest" description="Disordered" evidence="2">
    <location>
        <begin position="495"/>
        <end position="515"/>
    </location>
</feature>
<feature type="compositionally biased region" description="Basic and acidic residues" evidence="2">
    <location>
        <begin position="639"/>
        <end position="649"/>
    </location>
</feature>
<keyword evidence="1" id="KW-0175">Coiled coil</keyword>
<feature type="compositionally biased region" description="Basic and acidic residues" evidence="2">
    <location>
        <begin position="754"/>
        <end position="787"/>
    </location>
</feature>
<feature type="compositionally biased region" description="Basic and acidic residues" evidence="2">
    <location>
        <begin position="656"/>
        <end position="673"/>
    </location>
</feature>
<feature type="region of interest" description="Disordered" evidence="2">
    <location>
        <begin position="1154"/>
        <end position="1226"/>
    </location>
</feature>
<dbReference type="PANTHER" id="PTHR34592:SF4">
    <property type="entry name" value="CHROMOSOME UNDETERMINED SCAFFOLD_31, WHOLE GENOME SHOTGUN SEQUENCE"/>
    <property type="match status" value="1"/>
</dbReference>
<feature type="compositionally biased region" description="Basic residues" evidence="2">
    <location>
        <begin position="157"/>
        <end position="166"/>
    </location>
</feature>
<dbReference type="PANTHER" id="PTHR34592">
    <property type="entry name" value="EXPRESSED PROTEIN"/>
    <property type="match status" value="1"/>
</dbReference>
<feature type="region of interest" description="Disordered" evidence="2">
    <location>
        <begin position="135"/>
        <end position="189"/>
    </location>
</feature>
<evidence type="ECO:0000313" key="4">
    <source>
        <dbReference type="Proteomes" id="UP000481087"/>
    </source>
</evidence>
<dbReference type="Proteomes" id="UP000481087">
    <property type="component" value="Unassembled WGS sequence"/>
</dbReference>
<dbReference type="InterPro" id="IPR053328">
    <property type="entry name" value="Uro-adherence_factor_A"/>
</dbReference>
<feature type="compositionally biased region" description="Polar residues" evidence="2">
    <location>
        <begin position="921"/>
        <end position="937"/>
    </location>
</feature>
<feature type="region of interest" description="Disordered" evidence="2">
    <location>
        <begin position="639"/>
        <end position="789"/>
    </location>
</feature>
<evidence type="ECO:0000256" key="1">
    <source>
        <dbReference type="SAM" id="Coils"/>
    </source>
</evidence>
<feature type="region of interest" description="Disordered" evidence="2">
    <location>
        <begin position="822"/>
        <end position="851"/>
    </location>
</feature>
<dbReference type="EMBL" id="WTUZ01000020">
    <property type="protein sequence ID" value="MZQ83962.1"/>
    <property type="molecule type" value="Genomic_DNA"/>
</dbReference>
<sequence>MKSRQSNKSPAKKKKAKKAVWQTSVTSSSSAGRTARESNLFATGIVGKYGFWRNNYLGLLALIFKQKGRPSRKQLAALTDSNDRAWVIQLDLLLQSLQHPESAPLITKQQTIRQIEQLMTNAGYKIPAAQAISYRTSSPSDATSAHLQAQRPAEKPVKKRGRKSKKRLEAESSVNHMNHPEMTPESPSEKRVRPAFINHVNKGNLPLINRSIGQIAASIGMVGSSRRSMPEQQSQTVSRHQHTTQNVNIQLKNIQLFHRNVIREKENQSATSTSLNGSTKTSHMNVANHVEAIQQTSRLLEQFHEGKPSIGAIDKQGSASSTVSGARESVAGANASVRAGTNVNASASASASLGQPSVLQAATLFLNDVVQPQLVSKMQLQQVYTDDNATISSPASSRKTLPKLGEGPFSAGTVPASVQFIHSLLVRNASQEAASTIDAMPTYRGSDKKVDHEAEASKSRGFLAANQVPVAINASRIASTVPFAMHATTSLNAGAEARRGGLNSPRVWRKPQGQEQARMDAQVQAQEQARMQEQLDMHMLERERVRAREQELQVQQQELQRQEQEEEWAKEQERVRAQESVLNQHAAQLQEQLQILQERVVTQGDEAWQGSGQEQGIVQEQRLVLEQQVAQEQERTREQQVAQEQERTRAQQVAQEQERTREQQVAQEQERTRAQQVAQEQERTRAQQVAQEQERTREQQIAQEQERTREQQVAQEQDRTREQQVAQEQERTREQQSVQEQERTREQQVAQEQVRTREQQSVQEQERTREQQVTQEQERMQKQEKAQDLVQSEVLQQGNLRPGQVVDQATDDPAVSQRNDELRQAGAISNDGDKVRAASPTMRTAGKMEQSSVMEHVVQPVASRVSGQRIPAVSSHENASRASKLIYRKPSIMENGVEAAMKIQSNDQLLQQLLQKQRQQSSNDPLVGSTYTNTAMTMPQPRMLRGESSQRRLSDRSSEAGTSALQGSPYGMKQAENRQPISLQSPIGRQMEGIRAGLQASSVVHNAQRVFRSIAKSENQAGGGRPEAGNILSSVQGVHQPSNITSEISTNIARKAGNDVANLVPASPFNGYRASLKASARLQEAERIFRSPASKERSGFNYEHQVASQQVDRDADVVQSTLPTADLASEISAKVAESSIAKIGSIFTVMEAMNSENRPSSRMVSEDTERSAEGARGDRERGSNSFGRMVQRIFRKPAEQLPDSEVPQEQARRSQLTVDASEKGSSNWIQSSLSTGNFAAEIASKITENSLKSMGPTLAPAAAEIGMLRNKQADAVLRKQLPVSAVQAIWRHREGPSSLGRRMESESINRTVDAKEVIRSATTASEPSSGIAQSKPVRIANGIATSVPMVGRMTKAPAGEGASARPGEGRTLNSSLIDTSRSIEVHRLMEAEARAKLQLQAGRAMQSRKQPAMGPRRGAQVEHIQRQSIAVESERALRASSGSLNQSEAGSFLPDSAERTIKVLSALEAARAQDEPAAASRAAARADARTTRASMARQPASMTPRVMPLLASTAGARSAAPAGSAAASPAAAVNLLPAYGTGSFTQAAAIGRAATTHAGHSTSMSQSALPPNLGSGITSARQEHLASQLPTLEHKQAPAAPVPNSALADAPLEMDWLRTKASADEAKTPAAPVPQAPPELTSEQLQEIMKQIPQLDVAKIADKVFREIEKRMKFEQQRRGF</sequence>
<evidence type="ECO:0000313" key="3">
    <source>
        <dbReference type="EMBL" id="MZQ83962.1"/>
    </source>
</evidence>
<feature type="region of interest" description="Disordered" evidence="2">
    <location>
        <begin position="796"/>
        <end position="815"/>
    </location>
</feature>
<feature type="compositionally biased region" description="Low complexity" evidence="2">
    <location>
        <begin position="1470"/>
        <end position="1483"/>
    </location>
</feature>
<feature type="compositionally biased region" description="Polar residues" evidence="2">
    <location>
        <begin position="1561"/>
        <end position="1580"/>
    </location>
</feature>
<feature type="region of interest" description="Disordered" evidence="2">
    <location>
        <begin position="914"/>
        <end position="977"/>
    </location>
</feature>
<accession>A0A6L8V2R3</accession>
<keyword evidence="4" id="KW-1185">Reference proteome</keyword>
<feature type="compositionally biased region" description="Polar residues" evidence="2">
    <location>
        <begin position="1154"/>
        <end position="1163"/>
    </location>
</feature>
<dbReference type="RefSeq" id="WP_161408067.1">
    <property type="nucleotide sequence ID" value="NZ_WTUZ01000020.1"/>
</dbReference>
<organism evidence="3 4">
    <name type="scientific">Paenibacillus silvestris</name>
    <dbReference type="NCBI Taxonomy" id="2606219"/>
    <lineage>
        <taxon>Bacteria</taxon>
        <taxon>Bacillati</taxon>
        <taxon>Bacillota</taxon>
        <taxon>Bacilli</taxon>
        <taxon>Bacillales</taxon>
        <taxon>Paenibacillaceae</taxon>
        <taxon>Paenibacillus</taxon>
    </lineage>
</organism>
<feature type="compositionally biased region" description="Polar residues" evidence="2">
    <location>
        <begin position="1213"/>
        <end position="1226"/>
    </location>
</feature>
<feature type="region of interest" description="Disordered" evidence="2">
    <location>
        <begin position="1558"/>
        <end position="1584"/>
    </location>
</feature>
<name>A0A6L8V2R3_9BACL</name>
<feature type="region of interest" description="Disordered" evidence="2">
    <location>
        <begin position="1"/>
        <end position="28"/>
    </location>
</feature>
<feature type="coiled-coil region" evidence="1">
    <location>
        <begin position="523"/>
        <end position="606"/>
    </location>
</feature>
<feature type="region of interest" description="Disordered" evidence="2">
    <location>
        <begin position="1470"/>
        <end position="1499"/>
    </location>
</feature>
<feature type="compositionally biased region" description="Polar residues" evidence="2">
    <location>
        <begin position="135"/>
        <end position="147"/>
    </location>
</feature>
<proteinExistence type="predicted"/>
<feature type="compositionally biased region" description="Basic residues" evidence="2">
    <location>
        <begin position="1"/>
        <end position="18"/>
    </location>
</feature>
<gene>
    <name evidence="3" type="ORF">GQF01_17760</name>
</gene>
<feature type="compositionally biased region" description="Basic and acidic residues" evidence="2">
    <location>
        <begin position="944"/>
        <end position="958"/>
    </location>
</feature>
<comment type="caution">
    <text evidence="3">The sequence shown here is derived from an EMBL/GenBank/DDBJ whole genome shotgun (WGS) entry which is preliminary data.</text>
</comment>